<accession>A0A9C6XT57</accession>
<reference evidence="3" key="1">
    <citation type="submission" date="2025-08" db="UniProtKB">
        <authorList>
            <consortium name="RefSeq"/>
        </authorList>
    </citation>
    <scope>IDENTIFICATION</scope>
    <source>
        <tissue evidence="3">Whole organism</tissue>
    </source>
</reference>
<dbReference type="Proteomes" id="UP000504606">
    <property type="component" value="Unplaced"/>
</dbReference>
<evidence type="ECO:0000313" key="2">
    <source>
        <dbReference type="Proteomes" id="UP000504606"/>
    </source>
</evidence>
<evidence type="ECO:0000313" key="3">
    <source>
        <dbReference type="RefSeq" id="XP_052130077.1"/>
    </source>
</evidence>
<feature type="compositionally biased region" description="Acidic residues" evidence="1">
    <location>
        <begin position="197"/>
        <end position="213"/>
    </location>
</feature>
<dbReference type="RefSeq" id="XP_052130077.1">
    <property type="nucleotide sequence ID" value="XM_052274117.1"/>
</dbReference>
<feature type="compositionally biased region" description="Acidic residues" evidence="1">
    <location>
        <begin position="248"/>
        <end position="257"/>
    </location>
</feature>
<protein>
    <submittedName>
        <fullName evidence="3">Homeobox protein B-H1</fullName>
    </submittedName>
</protein>
<dbReference type="PANTHER" id="PTHR21104">
    <property type="entry name" value="FIBRONECTIN TYPE III DOMAIN-CONTAINING PROTEIN"/>
    <property type="match status" value="1"/>
</dbReference>
<keyword evidence="3" id="KW-0238">DNA-binding</keyword>
<dbReference type="KEGG" id="foc:113218056"/>
<organism evidence="2 3">
    <name type="scientific">Frankliniella occidentalis</name>
    <name type="common">Western flower thrips</name>
    <name type="synonym">Euthrips occidentalis</name>
    <dbReference type="NCBI Taxonomy" id="133901"/>
    <lineage>
        <taxon>Eukaryota</taxon>
        <taxon>Metazoa</taxon>
        <taxon>Ecdysozoa</taxon>
        <taxon>Arthropoda</taxon>
        <taxon>Hexapoda</taxon>
        <taxon>Insecta</taxon>
        <taxon>Pterygota</taxon>
        <taxon>Neoptera</taxon>
        <taxon>Paraneoptera</taxon>
        <taxon>Thysanoptera</taxon>
        <taxon>Terebrantia</taxon>
        <taxon>Thripoidea</taxon>
        <taxon>Thripidae</taxon>
        <taxon>Frankliniella</taxon>
    </lineage>
</organism>
<dbReference type="AlphaFoldDB" id="A0A9C6XT57"/>
<evidence type="ECO:0000256" key="1">
    <source>
        <dbReference type="SAM" id="MobiDB-lite"/>
    </source>
</evidence>
<dbReference type="OrthoDB" id="9949424at2759"/>
<keyword evidence="2" id="KW-1185">Reference proteome</keyword>
<proteinExistence type="predicted"/>
<name>A0A9C6XT57_FRAOC</name>
<sequence>MLLPYQPDYKEQLKVPGTGACSGGGGAPCAGQHASSCSQCAPHKCPSFPVCHNFDKQESGAARPRPPAPTHLHHLHWPAHCSADDADESWLRTRSSIQIHRPLAPLVRSRVNSAIYISAECQHAAAAAAAASAQRSGSTAGCAGTSSASGYAGSARTLAASLLASGLARPWARRARSAENIPLHAAVSVSGGAGGGADDDEDDAEDGAGDEEAPSLSAAARRKRHRRRGQYEMPVLSVSGPSPPGDNDAPEELEQHL</sequence>
<gene>
    <name evidence="3" type="primary">LOC113218056</name>
</gene>
<dbReference type="PANTHER" id="PTHR21104:SF2">
    <property type="entry name" value="FIBRONECTIN TYPE-III DOMAIN-CONTAINING PROTEIN"/>
    <property type="match status" value="1"/>
</dbReference>
<dbReference type="GO" id="GO:0003677">
    <property type="term" value="F:DNA binding"/>
    <property type="evidence" value="ECO:0007669"/>
    <property type="project" value="UniProtKB-KW"/>
</dbReference>
<dbReference type="GeneID" id="113218056"/>
<keyword evidence="3" id="KW-0371">Homeobox</keyword>
<feature type="region of interest" description="Disordered" evidence="1">
    <location>
        <begin position="188"/>
        <end position="257"/>
    </location>
</feature>